<evidence type="ECO:0000256" key="7">
    <source>
        <dbReference type="ARBA" id="ARBA00023273"/>
    </source>
</evidence>
<feature type="region of interest" description="Disordered" evidence="9">
    <location>
        <begin position="1015"/>
        <end position="1040"/>
    </location>
</feature>
<reference evidence="10" key="2">
    <citation type="journal article" date="2007" name="Science">
        <title>Draft genome sequence of the sexually transmitted pathogen Trichomonas vaginalis.</title>
        <authorList>
            <person name="Carlton J.M."/>
            <person name="Hirt R.P."/>
            <person name="Silva J.C."/>
            <person name="Delcher A.L."/>
            <person name="Schatz M."/>
            <person name="Zhao Q."/>
            <person name="Wortman J.R."/>
            <person name="Bidwell S.L."/>
            <person name="Alsmark U.C.M."/>
            <person name="Besteiro S."/>
            <person name="Sicheritz-Ponten T."/>
            <person name="Noel C.J."/>
            <person name="Dacks J.B."/>
            <person name="Foster P.G."/>
            <person name="Simillion C."/>
            <person name="Van de Peer Y."/>
            <person name="Miranda-Saavedra D."/>
            <person name="Barton G.J."/>
            <person name="Westrop G.D."/>
            <person name="Mueller S."/>
            <person name="Dessi D."/>
            <person name="Fiori P.L."/>
            <person name="Ren Q."/>
            <person name="Paulsen I."/>
            <person name="Zhang H."/>
            <person name="Bastida-Corcuera F.D."/>
            <person name="Simoes-Barbosa A."/>
            <person name="Brown M.T."/>
            <person name="Hayes R.D."/>
            <person name="Mukherjee M."/>
            <person name="Okumura C.Y."/>
            <person name="Schneider R."/>
            <person name="Smith A.J."/>
            <person name="Vanacova S."/>
            <person name="Villalvazo M."/>
            <person name="Haas B.J."/>
            <person name="Pertea M."/>
            <person name="Feldblyum T.V."/>
            <person name="Utterback T.R."/>
            <person name="Shu C.L."/>
            <person name="Osoegawa K."/>
            <person name="de Jong P.J."/>
            <person name="Hrdy I."/>
            <person name="Horvathova L."/>
            <person name="Zubacova Z."/>
            <person name="Dolezal P."/>
            <person name="Malik S.B."/>
            <person name="Logsdon J.M. Jr."/>
            <person name="Henze K."/>
            <person name="Gupta A."/>
            <person name="Wang C.C."/>
            <person name="Dunne R.L."/>
            <person name="Upcroft J.A."/>
            <person name="Upcroft P."/>
            <person name="White O."/>
            <person name="Salzberg S.L."/>
            <person name="Tang P."/>
            <person name="Chiu C.-H."/>
            <person name="Lee Y.-S."/>
            <person name="Embley T.M."/>
            <person name="Coombs G.H."/>
            <person name="Mottram J.C."/>
            <person name="Tachezy J."/>
            <person name="Fraser-Liggett C.M."/>
            <person name="Johnson P.J."/>
        </authorList>
    </citation>
    <scope>NUCLEOTIDE SEQUENCE [LARGE SCALE GENOMIC DNA]</scope>
    <source>
        <strain evidence="10">G3</strain>
    </source>
</reference>
<evidence type="ECO:0000256" key="2">
    <source>
        <dbReference type="ARBA" id="ARBA00004300"/>
    </source>
</evidence>
<keyword evidence="11" id="KW-1185">Reference proteome</keyword>
<evidence type="ECO:0000256" key="4">
    <source>
        <dbReference type="ARBA" id="ARBA00022794"/>
    </source>
</evidence>
<feature type="coiled-coil region" evidence="8">
    <location>
        <begin position="601"/>
        <end position="670"/>
    </location>
</feature>
<dbReference type="VEuPathDB" id="TrichDB:TVAGG3_0390870"/>
<feature type="compositionally biased region" description="Basic and acidic residues" evidence="9">
    <location>
        <begin position="886"/>
        <end position="904"/>
    </location>
</feature>
<feature type="compositionally biased region" description="Basic and acidic residues" evidence="9">
    <location>
        <begin position="520"/>
        <end position="529"/>
    </location>
</feature>
<keyword evidence="6" id="KW-0206">Cytoskeleton</keyword>
<keyword evidence="7" id="KW-0966">Cell projection</keyword>
<proteinExistence type="predicted"/>
<dbReference type="GO" id="GO:0005813">
    <property type="term" value="C:centrosome"/>
    <property type="evidence" value="ECO:0007669"/>
    <property type="project" value="UniProtKB-SubCell"/>
</dbReference>
<feature type="compositionally biased region" description="Polar residues" evidence="9">
    <location>
        <begin position="531"/>
        <end position="542"/>
    </location>
</feature>
<dbReference type="VEuPathDB" id="TrichDB:TVAG_263280"/>
<dbReference type="AlphaFoldDB" id="A2FA75"/>
<dbReference type="PANTHER" id="PTHR18879:SF20">
    <property type="entry name" value="CENTROSOMAL PROTEIN OF 290 KDA"/>
    <property type="match status" value="1"/>
</dbReference>
<evidence type="ECO:0000313" key="11">
    <source>
        <dbReference type="Proteomes" id="UP000001542"/>
    </source>
</evidence>
<accession>A2FA75</accession>
<dbReference type="OrthoDB" id="6351660at2759"/>
<dbReference type="SUPFAM" id="SSF90257">
    <property type="entry name" value="Myosin rod fragments"/>
    <property type="match status" value="1"/>
</dbReference>
<reference evidence="10" key="1">
    <citation type="submission" date="2006-10" db="EMBL/GenBank/DDBJ databases">
        <authorList>
            <person name="Amadeo P."/>
            <person name="Zhao Q."/>
            <person name="Wortman J."/>
            <person name="Fraser-Liggett C."/>
            <person name="Carlton J."/>
        </authorList>
    </citation>
    <scope>NUCLEOTIDE SEQUENCE</scope>
    <source>
        <strain evidence="10">G3</strain>
    </source>
</reference>
<evidence type="ECO:0000256" key="5">
    <source>
        <dbReference type="ARBA" id="ARBA00023054"/>
    </source>
</evidence>
<keyword evidence="3" id="KW-0963">Cytoplasm</keyword>
<dbReference type="EMBL" id="DS113684">
    <property type="protein sequence ID" value="EAX98211.1"/>
    <property type="molecule type" value="Genomic_DNA"/>
</dbReference>
<feature type="region of interest" description="Disordered" evidence="9">
    <location>
        <begin position="520"/>
        <end position="542"/>
    </location>
</feature>
<comment type="subcellular location">
    <subcellularLocation>
        <location evidence="1">Cytoplasm</location>
        <location evidence="1">Cytoskeleton</location>
        <location evidence="1">Cilium basal body</location>
    </subcellularLocation>
    <subcellularLocation>
        <location evidence="2">Cytoplasm</location>
        <location evidence="2">Cytoskeleton</location>
        <location evidence="2">Microtubule organizing center</location>
        <location evidence="2">Centrosome</location>
    </subcellularLocation>
</comment>
<dbReference type="Proteomes" id="UP000001542">
    <property type="component" value="Unassembled WGS sequence"/>
</dbReference>
<keyword evidence="5 8" id="KW-0175">Coiled coil</keyword>
<dbReference type="RefSeq" id="XP_001311141.1">
    <property type="nucleotide sequence ID" value="XM_001311140.1"/>
</dbReference>
<feature type="coiled-coil region" evidence="8">
    <location>
        <begin position="235"/>
        <end position="367"/>
    </location>
</feature>
<dbReference type="InterPro" id="IPR026201">
    <property type="entry name" value="Cep290"/>
</dbReference>
<dbReference type="GO" id="GO:0030030">
    <property type="term" value="P:cell projection organization"/>
    <property type="evidence" value="ECO:0007669"/>
    <property type="project" value="UniProtKB-KW"/>
</dbReference>
<protein>
    <submittedName>
        <fullName evidence="10">Uncharacterized protein</fullName>
    </submittedName>
</protein>
<dbReference type="PANTHER" id="PTHR18879">
    <property type="entry name" value="CENTROSOMAL PROTEIN OF 290 KDA"/>
    <property type="match status" value="1"/>
</dbReference>
<feature type="compositionally biased region" description="Basic and acidic residues" evidence="9">
    <location>
        <begin position="1017"/>
        <end position="1040"/>
    </location>
</feature>
<sequence length="1040" mass="121780">MQGFTPEQMQIISNLLDEQVGTLQRENDQLRQQISILSDGTSIKRSDYQDLEDRYRKEQEESMKLNRELNDMKSKYAAAMNQNRILETQVNSHNKDVNTSTQALKTKDDKINQLQEEIKQLDQRIMKQKLDLSAFLMEKTDMQQKINDLCQQNLELQNVTQELIEKDNQLVSALSDNATELADKERQIDDLEKKIRKLESKIPSKENTEIEIPLASTTEITESQTVIDEGLLKKYQDVKAENRQLNSQLRQFSEDIKRIERLQTAVEKKKKEIDILQQMLDKSEQEKRELHQIADQFSIDLKNTKDKLSITEQTCEEKVKAIEREIQIYKERFDHDTNHREALEVEVVEKTKEINELRETNQQLERGEFGLSQAVTQIKELKAMIDLRDKSITHLVRELNTMDKIIDGLAGVIQPDFDVEKFIVSVEDDIAKAQDNRLMIASRELNKRLDDLRHKRPHSQIKIIIENKEDQDMHMTATLYGKNNDIESGGSAVPSNFVTRDLQNDYVNEEEDLNTIKEDENEKTKRASFDEFQSSSLPSDSYSIESFDRTSQERLVPPKPEPVEVEYADIETQCRPETSMSTIPTIKPEPKPEDNTYKDWIENMKRDYKKAVQQTRDLSMENDELKAKVDKLFEEKKKLQDQLARKDDEKKDHEEEEKTLRMTIDRMELENEKTRIKANIKAKLYTSATFSSANIPAIIPNKLQSSTLDCLVDNPSDPLVLKIKSPETISILPSEAELKRMRAKEDAANEKVKQATTEIVSLQRLVADSQTKLDQKDRTIKERDQTINRLEKNMQDEREKYKERIHEITKQAQDTMNAQMREALDPSLSGVHSTETDYRKLPEVSEYINNLKRENNSLKERNEELQQLFQSIKNDAESLRVKVKQLEAERNNNDDENKPDRDENQQTNMEYMRKLQRQNSELKKKIMYYSDENEKLRALRERKEIDDRKIEDNNDNNSQETIEKLTLKNKTIAQKYNNLKQAHMDQAAALEKEKQKGERLKSALQKKEETVQLLTEKNQRYKHQNEKLKALINKKKEGQN</sequence>
<feature type="region of interest" description="Disordered" evidence="9">
    <location>
        <begin position="886"/>
        <end position="907"/>
    </location>
</feature>
<dbReference type="SMR" id="A2FA75"/>
<name>A2FA75_TRIV3</name>
<evidence type="ECO:0000256" key="8">
    <source>
        <dbReference type="SAM" id="Coils"/>
    </source>
</evidence>
<gene>
    <name evidence="10" type="ORF">TVAG_263280</name>
</gene>
<feature type="region of interest" description="Disordered" evidence="9">
    <location>
        <begin position="575"/>
        <end position="596"/>
    </location>
</feature>
<feature type="coiled-coil region" evidence="8">
    <location>
        <begin position="13"/>
        <end position="208"/>
    </location>
</feature>
<evidence type="ECO:0000256" key="6">
    <source>
        <dbReference type="ARBA" id="ARBA00023212"/>
    </source>
</evidence>
<evidence type="ECO:0000256" key="1">
    <source>
        <dbReference type="ARBA" id="ARBA00004120"/>
    </source>
</evidence>
<evidence type="ECO:0000256" key="9">
    <source>
        <dbReference type="SAM" id="MobiDB-lite"/>
    </source>
</evidence>
<organism evidence="10 11">
    <name type="scientific">Trichomonas vaginalis (strain ATCC PRA-98 / G3)</name>
    <dbReference type="NCBI Taxonomy" id="412133"/>
    <lineage>
        <taxon>Eukaryota</taxon>
        <taxon>Metamonada</taxon>
        <taxon>Parabasalia</taxon>
        <taxon>Trichomonadida</taxon>
        <taxon>Trichomonadidae</taxon>
        <taxon>Trichomonas</taxon>
    </lineage>
</organism>
<feature type="compositionally biased region" description="Polar residues" evidence="9">
    <location>
        <begin position="575"/>
        <end position="584"/>
    </location>
</feature>
<dbReference type="InParanoid" id="A2FA75"/>
<dbReference type="KEGG" id="tva:4756006"/>
<evidence type="ECO:0000256" key="3">
    <source>
        <dbReference type="ARBA" id="ARBA00022490"/>
    </source>
</evidence>
<evidence type="ECO:0000313" key="10">
    <source>
        <dbReference type="EMBL" id="EAX98211.1"/>
    </source>
</evidence>
<keyword evidence="4" id="KW-0970">Cilium biogenesis/degradation</keyword>